<comment type="caution">
    <text evidence="1">The sequence shown here is derived from an EMBL/GenBank/DDBJ whole genome shotgun (WGS) entry which is preliminary data.</text>
</comment>
<organism evidence="1 2">
    <name type="scientific">Corchorus olitorius</name>
    <dbReference type="NCBI Taxonomy" id="93759"/>
    <lineage>
        <taxon>Eukaryota</taxon>
        <taxon>Viridiplantae</taxon>
        <taxon>Streptophyta</taxon>
        <taxon>Embryophyta</taxon>
        <taxon>Tracheophyta</taxon>
        <taxon>Spermatophyta</taxon>
        <taxon>Magnoliopsida</taxon>
        <taxon>eudicotyledons</taxon>
        <taxon>Gunneridae</taxon>
        <taxon>Pentapetalae</taxon>
        <taxon>rosids</taxon>
        <taxon>malvids</taxon>
        <taxon>Malvales</taxon>
        <taxon>Malvaceae</taxon>
        <taxon>Grewioideae</taxon>
        <taxon>Apeibeae</taxon>
        <taxon>Corchorus</taxon>
    </lineage>
</organism>
<evidence type="ECO:0000313" key="1">
    <source>
        <dbReference type="EMBL" id="OMP05249.1"/>
    </source>
</evidence>
<keyword evidence="2" id="KW-1185">Reference proteome</keyword>
<sequence>MSKVLNHERRGSKCHRCYTMSVGGQNAIGVT</sequence>
<reference evidence="2" key="1">
    <citation type="submission" date="2013-09" db="EMBL/GenBank/DDBJ databases">
        <title>Corchorus olitorius genome sequencing.</title>
        <authorList>
            <person name="Alam M."/>
            <person name="Haque M.S."/>
            <person name="Islam M.S."/>
            <person name="Emdad E.M."/>
            <person name="Islam M.M."/>
            <person name="Ahmed B."/>
            <person name="Halim A."/>
            <person name="Hossen Q.M.M."/>
            <person name="Hossain M.Z."/>
            <person name="Ahmed R."/>
            <person name="Khan M.M."/>
            <person name="Islam R."/>
            <person name="Rashid M.M."/>
            <person name="Khan S.A."/>
            <person name="Rahman M.S."/>
            <person name="Alam M."/>
            <person name="Yahiya A.S."/>
            <person name="Khan M.S."/>
            <person name="Azam M.S."/>
            <person name="Haque T."/>
            <person name="Lashkar M.Z.H."/>
            <person name="Akhand A.I."/>
            <person name="Morshed G."/>
            <person name="Roy S."/>
            <person name="Uddin K.S."/>
            <person name="Rabeya T."/>
            <person name="Hossain A.S."/>
            <person name="Chowdhury A."/>
            <person name="Snigdha A.R."/>
            <person name="Mortoza M.S."/>
            <person name="Matin S.A."/>
            <person name="Hoque S.M.E."/>
            <person name="Islam M.K."/>
            <person name="Roy D.K."/>
            <person name="Haider R."/>
            <person name="Moosa M.M."/>
            <person name="Elias S.M."/>
            <person name="Hasan A.M."/>
            <person name="Jahan S."/>
            <person name="Shafiuddin M."/>
            <person name="Mahmood N."/>
            <person name="Shommy N.S."/>
        </authorList>
    </citation>
    <scope>NUCLEOTIDE SEQUENCE [LARGE SCALE GENOMIC DNA]</scope>
    <source>
        <strain evidence="2">cv. O-4</strain>
    </source>
</reference>
<proteinExistence type="predicted"/>
<name>A0A1R3KDY5_9ROSI</name>
<dbReference type="EMBL" id="AWUE01014058">
    <property type="protein sequence ID" value="OMP05249.1"/>
    <property type="molecule type" value="Genomic_DNA"/>
</dbReference>
<dbReference type="Proteomes" id="UP000187203">
    <property type="component" value="Unassembled WGS sequence"/>
</dbReference>
<protein>
    <submittedName>
        <fullName evidence="1">Uncharacterized protein</fullName>
    </submittedName>
</protein>
<accession>A0A1R3KDY5</accession>
<dbReference type="AlphaFoldDB" id="A0A1R3KDY5"/>
<evidence type="ECO:0000313" key="2">
    <source>
        <dbReference type="Proteomes" id="UP000187203"/>
    </source>
</evidence>
<gene>
    <name evidence="1" type="ORF">COLO4_08973</name>
</gene>